<dbReference type="Gene3D" id="3.90.176.10">
    <property type="entry name" value="Toxin ADP-ribosyltransferase, Chain A, domain 1"/>
    <property type="match status" value="1"/>
</dbReference>
<organism evidence="2 3">
    <name type="scientific">Actinoallomurus iriomotensis</name>
    <dbReference type="NCBI Taxonomy" id="478107"/>
    <lineage>
        <taxon>Bacteria</taxon>
        <taxon>Bacillati</taxon>
        <taxon>Actinomycetota</taxon>
        <taxon>Actinomycetes</taxon>
        <taxon>Streptosporangiales</taxon>
        <taxon>Thermomonosporaceae</taxon>
        <taxon>Actinoallomurus</taxon>
    </lineage>
</organism>
<evidence type="ECO:0000313" key="3">
    <source>
        <dbReference type="Proteomes" id="UP001165135"/>
    </source>
</evidence>
<protein>
    <submittedName>
        <fullName evidence="2">Uncharacterized protein</fullName>
    </submittedName>
</protein>
<dbReference type="RefSeq" id="WP_285620999.1">
    <property type="nucleotide sequence ID" value="NZ_BSTJ01000003.1"/>
</dbReference>
<feature type="region of interest" description="Disordered" evidence="1">
    <location>
        <begin position="457"/>
        <end position="484"/>
    </location>
</feature>
<name>A0A9W6REY0_9ACTN</name>
<dbReference type="AlphaFoldDB" id="A0A9W6REY0"/>
<dbReference type="EMBL" id="BSTJ01000003">
    <property type="protein sequence ID" value="GLY74836.1"/>
    <property type="molecule type" value="Genomic_DNA"/>
</dbReference>
<gene>
    <name evidence="2" type="ORF">Airi01_031030</name>
</gene>
<accession>A0A9W6REY0</accession>
<feature type="region of interest" description="Disordered" evidence="1">
    <location>
        <begin position="1"/>
        <end position="30"/>
    </location>
</feature>
<feature type="region of interest" description="Disordered" evidence="1">
    <location>
        <begin position="516"/>
        <end position="548"/>
    </location>
</feature>
<sequence length="797" mass="82360">MSLPSARRSKRTGRTARAEETSGAADQRAGRVEAEELAGRFLLSAETTRAEGQADLVTAVEPGDATLVVVAVPDDLADGLWPRLAEVLTRARERTGQVVLAMSGAGIDRQGSGALARRIADDWDMTVVAPAGDVLLVPGGALFVRAEDDGPEPRWWRFAPKTEAQELGLRWPRPEWEAALADVTAPSGVVVTAVPAGALVRPAGTPEPDPGDVAYAIPADPERPAVLVGDAEVSAADLVAVLSGAVGRAEWRRQPVRLVPAGDVDLLPLGQAVARELGVEVEVLTGPPVDSIGDTDEWRTVLLDAGGRPTWSPFVSSVLCGPAGRDGVAPPPRPLNWRSPAEGMRVADAARGVLRLDDTWRVAVTRAGVWAYPVDADPDRFPDRLTTAWPVSAGTLRVDVGASGRTVDDRLWTPLDGLLDALTPGPRARLHLAVHGRTTPDGAEAVQRLATRHHAGLDAGLDADRPDRGQAAASPERVSTMSDGSARAHVSEDAVHAGVGGTAAVSAVRTEASVALPGAEEGSAPVTPPATRTPTESGAVTVTPEHRSTDEDRAAFRAMVGLGWDAHAAPVRRTFSRLPAIAATERAAAAVDLVAVRLFLTSPADGAFGPAAARSGDAALRPYLACLASGLGRLPTYRGAVLHGVDAPARTDLTGTVLTEPGPVGGLSLADGAAGWPPTATVYVIWSDTARRVAALSDAETEKDVAARRGDVVFGPGSRFAVLDVRPGDADTPDLVLLRELPATHGNDAAQGGHLALTRLNTALEGVHAAAAGASPWPAHSLGPLGTPSSASGHATA</sequence>
<dbReference type="Proteomes" id="UP001165135">
    <property type="component" value="Unassembled WGS sequence"/>
</dbReference>
<proteinExistence type="predicted"/>
<reference evidence="2" key="1">
    <citation type="submission" date="2023-03" db="EMBL/GenBank/DDBJ databases">
        <title>Actinoallomurus iriomotensis NBRC 103681.</title>
        <authorList>
            <person name="Ichikawa N."/>
            <person name="Sato H."/>
            <person name="Tonouchi N."/>
        </authorList>
    </citation>
    <scope>NUCLEOTIDE SEQUENCE</scope>
    <source>
        <strain evidence="2">NBRC 103681</strain>
    </source>
</reference>
<evidence type="ECO:0000313" key="2">
    <source>
        <dbReference type="EMBL" id="GLY74836.1"/>
    </source>
</evidence>
<evidence type="ECO:0000256" key="1">
    <source>
        <dbReference type="SAM" id="MobiDB-lite"/>
    </source>
</evidence>
<comment type="caution">
    <text evidence="2">The sequence shown here is derived from an EMBL/GenBank/DDBJ whole genome shotgun (WGS) entry which is preliminary data.</text>
</comment>